<keyword evidence="2" id="KW-1133">Transmembrane helix</keyword>
<reference evidence="3" key="1">
    <citation type="submission" date="2022-02" db="EMBL/GenBank/DDBJ databases">
        <authorList>
            <person name="Giguere J D."/>
        </authorList>
    </citation>
    <scope>NUCLEOTIDE SEQUENCE</scope>
    <source>
        <strain evidence="3">CCAP 1055/1</strain>
    </source>
</reference>
<gene>
    <name evidence="3" type="ORF">PTTT1_LOCUS9870</name>
</gene>
<keyword evidence="2" id="KW-0812">Transmembrane</keyword>
<feature type="region of interest" description="Disordered" evidence="1">
    <location>
        <begin position="181"/>
        <end position="200"/>
    </location>
</feature>
<feature type="transmembrane region" description="Helical" evidence="2">
    <location>
        <begin position="20"/>
        <end position="39"/>
    </location>
</feature>
<protein>
    <submittedName>
        <fullName evidence="3">Uncharacterized protein</fullName>
    </submittedName>
</protein>
<evidence type="ECO:0000256" key="2">
    <source>
        <dbReference type="SAM" id="Phobius"/>
    </source>
</evidence>
<name>A0A8J9SXZ7_PHATR</name>
<dbReference type="EMBL" id="OU594952">
    <property type="protein sequence ID" value="CAG9279368.1"/>
    <property type="molecule type" value="Genomic_DNA"/>
</dbReference>
<feature type="compositionally biased region" description="Acidic residues" evidence="1">
    <location>
        <begin position="183"/>
        <end position="200"/>
    </location>
</feature>
<evidence type="ECO:0000256" key="1">
    <source>
        <dbReference type="SAM" id="MobiDB-lite"/>
    </source>
</evidence>
<evidence type="ECO:0000313" key="3">
    <source>
        <dbReference type="EMBL" id="CAG9279368.1"/>
    </source>
</evidence>
<organism evidence="3">
    <name type="scientific">Phaeodactylum tricornutum</name>
    <name type="common">Diatom</name>
    <dbReference type="NCBI Taxonomy" id="2850"/>
    <lineage>
        <taxon>Eukaryota</taxon>
        <taxon>Sar</taxon>
        <taxon>Stramenopiles</taxon>
        <taxon>Ochrophyta</taxon>
        <taxon>Bacillariophyta</taxon>
        <taxon>Bacillariophyceae</taxon>
        <taxon>Bacillariophycidae</taxon>
        <taxon>Naviculales</taxon>
        <taxon>Phaeodactylaceae</taxon>
        <taxon>Phaeodactylum</taxon>
    </lineage>
</organism>
<proteinExistence type="predicted"/>
<dbReference type="AlphaFoldDB" id="A0A8J9SXZ7"/>
<sequence>MTGAQSETRIASPNARQGSLVALAWVVGVLQIATLPLLVRSFSSLPPLIRPASPLATQSRVPQSTTAFVATNTRGRRFAKRAADDEDEDVPPDWNEDEILAEFDDVTDTELDVDEDEVDVADDTEGEAEVTDEDDDLDDEDIDEIALDLDEDDEDDDGDEDYGQDVNEVEEDAYKVPVGEFDAGWDDEEDGGDYQLEDDTENPDYMRQKELVEEAVRASNQRAADENFDPVGFIQNDMTDDMAKALDELPFIQEAEQLSASMMLTDDDVETIDLDKAVAEVSDLMTEDPYPRYQSGERNFLEENIGVSDDDMERLDGVYKQINEKLEEEPWDKVNLKDQTGWDSLTNETLAEMEDCLEEIGGSAYNVTRWLLYDLDFNVSNLILAAVKHNPQAPVLLQHWYPQLVTYARYQHSRDRDFDFNWEDVENADLQELEHYYAGFGYKEIPKKAPAETGIISLEDLDEEEIKMAALERWMTDVYNPEWDRKDFDDDDMQDEDNVFSQFYEAPQHPDLPTFADAVEDIEQWKEEMGDEPSNHKYRDMMGKTYDYKVVRDEEFEREFRGHLIIACTGQSTDLEVAERITERFEQELGKKVFVETRIMNLAREEDNVFEIWLESYEIDLLHSKKRATANAEDWDGPVDCDEAQIEYLVDRVRFLISDEVRYSYRMELEHTE</sequence>
<keyword evidence="2" id="KW-0472">Membrane</keyword>
<dbReference type="Proteomes" id="UP000836788">
    <property type="component" value="Chromosome 11"/>
</dbReference>
<accession>A0A8J9SXZ7</accession>